<accession>A0A401KQL4</accession>
<protein>
    <submittedName>
        <fullName evidence="2">Uncharacterized protein</fullName>
    </submittedName>
</protein>
<proteinExistence type="predicted"/>
<reference evidence="2 3" key="1">
    <citation type="submission" date="2016-09" db="EMBL/GenBank/DDBJ databases">
        <title>Aspergillus awamori IFM 58123T.</title>
        <authorList>
            <person name="Kusuya Y."/>
            <person name="Shimizu M."/>
            <person name="Takahashi H."/>
            <person name="Yaguchi T."/>
        </authorList>
    </citation>
    <scope>NUCLEOTIDE SEQUENCE [LARGE SCALE GENOMIC DNA]</scope>
    <source>
        <strain evidence="2 3">IFM 58123</strain>
    </source>
</reference>
<gene>
    <name evidence="2" type="ORF">AAWM_04420</name>
</gene>
<dbReference type="Proteomes" id="UP000286921">
    <property type="component" value="Unassembled WGS sequence"/>
</dbReference>
<feature type="region of interest" description="Disordered" evidence="1">
    <location>
        <begin position="64"/>
        <end position="103"/>
    </location>
</feature>
<sequence length="729" mass="81580">MLTHDHVTTRTVARAQRVQQRLSAEIYRTKHAGHTLQHNISPFTKVSGMRRITSFFNRPAFAAVNPGAQTSDRVNDPDQTSHSSPQFLHSNGPSYSSLAEPDSQLALSLSQSIKDGDNDAGLHHSFLSTESAANDPSPGASFNSSQRVMKNGKEVVISSDGEDTDSLSSFESPDDLLARIVKPPGFVSKEDRENDTSNPGMTLRNGSLNGAKSNNRSRFPVKVPKYSNTLDSLVVQAVDDNETEAGIAKLKAAFEKEDMRKNGKQDDVKHSTHLPTTQLNEDTLASALGDQDDEMGLRRLLDAVRRTEALDLEKSWHFFDYKSELPPAVDFPKECIDQDGFMFRLRERHSRERALHSGIVDFALSRSYLPDEFISWVFKAVPQYPRRRKTASGKRFNVNPERVKSLIKPADIDQVFQQLGTTPQALATSEKIVPDAHINKHNVKSNSLREGMLVSVLELLSGAADLFAEDTRERALDLLFRLTLDVSLTSNFLVCSELERTIVTMLESAPDDTADDMVHRVCTTAFDTIKDATSQSRLVRHILPTSDWLALLRCRLAVSFLTNDASPLSEPPEMLIDLKRITSILNQQRFDVKWYKGKGQHEYDYGELGAVTILLNIAIDSGRYEVDFPDKEAEKEFNAAVDALSDRLKIIFTSIEDSGASHLKRTLAKEAIEALHYRVVYSVRTKPRPKKSILGVPEERRENKGVFKSFFKDPKGNGELPFRPHDTES</sequence>
<organism evidence="2 3">
    <name type="scientific">Aspergillus awamori</name>
    <name type="common">Black koji mold</name>
    <dbReference type="NCBI Taxonomy" id="105351"/>
    <lineage>
        <taxon>Eukaryota</taxon>
        <taxon>Fungi</taxon>
        <taxon>Dikarya</taxon>
        <taxon>Ascomycota</taxon>
        <taxon>Pezizomycotina</taxon>
        <taxon>Eurotiomycetes</taxon>
        <taxon>Eurotiomycetidae</taxon>
        <taxon>Eurotiales</taxon>
        <taxon>Aspergillaceae</taxon>
        <taxon>Aspergillus</taxon>
    </lineage>
</organism>
<dbReference type="STRING" id="105351.A0A401KQL4"/>
<dbReference type="AlphaFoldDB" id="A0A401KQL4"/>
<keyword evidence="3" id="KW-1185">Reference proteome</keyword>
<feature type="region of interest" description="Disordered" evidence="1">
    <location>
        <begin position="258"/>
        <end position="280"/>
    </location>
</feature>
<feature type="region of interest" description="Disordered" evidence="1">
    <location>
        <begin position="187"/>
        <end position="219"/>
    </location>
</feature>
<evidence type="ECO:0000313" key="3">
    <source>
        <dbReference type="Proteomes" id="UP000286921"/>
    </source>
</evidence>
<evidence type="ECO:0000313" key="2">
    <source>
        <dbReference type="EMBL" id="GCB21535.1"/>
    </source>
</evidence>
<feature type="region of interest" description="Disordered" evidence="1">
    <location>
        <begin position="707"/>
        <end position="729"/>
    </location>
</feature>
<name>A0A401KQL4_ASPAW</name>
<evidence type="ECO:0000256" key="1">
    <source>
        <dbReference type="SAM" id="MobiDB-lite"/>
    </source>
</evidence>
<dbReference type="EMBL" id="BDHI01000008">
    <property type="protein sequence ID" value="GCB21535.1"/>
    <property type="molecule type" value="Genomic_DNA"/>
</dbReference>
<feature type="compositionally biased region" description="Polar residues" evidence="1">
    <location>
        <begin position="67"/>
        <end position="97"/>
    </location>
</feature>
<feature type="compositionally biased region" description="Polar residues" evidence="1">
    <location>
        <begin position="196"/>
        <end position="217"/>
    </location>
</feature>
<comment type="caution">
    <text evidence="2">The sequence shown here is derived from an EMBL/GenBank/DDBJ whole genome shotgun (WGS) entry which is preliminary data.</text>
</comment>
<feature type="compositionally biased region" description="Basic and acidic residues" evidence="1">
    <location>
        <begin position="258"/>
        <end position="270"/>
    </location>
</feature>